<dbReference type="GeneID" id="36834397"/>
<sequence>MTIFDDPDGYRRWYISHNVTYENERKAVEQFKLRDCLDIGSGPSIFHESMGGNIISLDISEFVLQRIEGDKVQADAHYLPFRDGAFPCIFTSVTICFMDKLEEFMREVERVTKDHFVGCIVKADSSWGQFYTELGKKGHKYYSHAHFITGEEFVKLVNKFFEIDRIVSTLRYNPNGTEVPETPQEGGDGAFVCVKGVKRGSRI</sequence>
<dbReference type="Proteomes" id="UP000247586">
    <property type="component" value="Chromosome"/>
</dbReference>
<gene>
    <name evidence="2" type="ORF">DFR87_03605</name>
</gene>
<keyword evidence="2" id="KW-0808">Transferase</keyword>
<dbReference type="EMBL" id="CP029287">
    <property type="protein sequence ID" value="AWR98931.1"/>
    <property type="molecule type" value="Genomic_DNA"/>
</dbReference>
<dbReference type="InterPro" id="IPR029063">
    <property type="entry name" value="SAM-dependent_MTases_sf"/>
</dbReference>
<accession>A0A2U9ISA6</accession>
<evidence type="ECO:0000313" key="2">
    <source>
        <dbReference type="EMBL" id="AWR98931.1"/>
    </source>
</evidence>
<dbReference type="InterPro" id="IPR013216">
    <property type="entry name" value="Methyltransf_11"/>
</dbReference>
<dbReference type="KEGG" id="mhk:DFR87_03605"/>
<reference evidence="2 3" key="1">
    <citation type="submission" date="2018-05" db="EMBL/GenBank/DDBJ databases">
        <title>Complete Genome Sequences of Extremely Thermoacidophilic, Metal-Mobilizing Type-Strain Members of the Archaeal Family Sulfolobaceae: Acidianus brierleyi DSM-1651T, Acidianus sulfidivorans DSM-18786T, Metallosphaera hakonensis DSM-7519T, and Metallosphaera prunae DSM-10039T.</title>
        <authorList>
            <person name="Counts J.A."/>
            <person name="Kelly R.M."/>
        </authorList>
    </citation>
    <scope>NUCLEOTIDE SEQUENCE [LARGE SCALE GENOMIC DNA]</scope>
    <source>
        <strain evidence="2 3">HO1-1</strain>
    </source>
</reference>
<dbReference type="GO" id="GO:0032259">
    <property type="term" value="P:methylation"/>
    <property type="evidence" value="ECO:0007669"/>
    <property type="project" value="UniProtKB-KW"/>
</dbReference>
<keyword evidence="3" id="KW-1185">Reference proteome</keyword>
<feature type="domain" description="Methyltransferase type 11" evidence="1">
    <location>
        <begin position="37"/>
        <end position="114"/>
    </location>
</feature>
<dbReference type="GO" id="GO:0008757">
    <property type="term" value="F:S-adenosylmethionine-dependent methyltransferase activity"/>
    <property type="evidence" value="ECO:0007669"/>
    <property type="project" value="InterPro"/>
</dbReference>
<name>A0A2U9ISA6_9CREN</name>
<dbReference type="STRING" id="1293036.GCA_001315825_01792"/>
<dbReference type="Pfam" id="PF08241">
    <property type="entry name" value="Methyltransf_11"/>
    <property type="match status" value="1"/>
</dbReference>
<dbReference type="RefSeq" id="WP_054836787.1">
    <property type="nucleotide sequence ID" value="NZ_BBBA01000011.1"/>
</dbReference>
<dbReference type="OrthoDB" id="1018at2157"/>
<evidence type="ECO:0000259" key="1">
    <source>
        <dbReference type="Pfam" id="PF08241"/>
    </source>
</evidence>
<reference evidence="3" key="2">
    <citation type="submission" date="2020-03" db="EMBL/GenBank/DDBJ databases">
        <title>Complete Genome Sequences of Extremely Thermoacidophilic, Metal-Mobilizing Type-Strain Members of the Archaeal Family Sulfolobaceae: Acidianus brierleyi DSM-1651T, Acidianus sulfidivorans DSM-18786T, Metallosphaera hakonensis DSM-7519T, and Metallosphaera prunae DSM-10039T.</title>
        <authorList>
            <person name="Counts J.A."/>
            <person name="Kelly R.M."/>
        </authorList>
    </citation>
    <scope>NUCLEOTIDE SEQUENCE [LARGE SCALE GENOMIC DNA]</scope>
    <source>
        <strain evidence="3">HO1-1</strain>
    </source>
</reference>
<dbReference type="SUPFAM" id="SSF53335">
    <property type="entry name" value="S-adenosyl-L-methionine-dependent methyltransferases"/>
    <property type="match status" value="1"/>
</dbReference>
<protein>
    <submittedName>
        <fullName evidence="2">Methyltransferase domain-containing protein</fullName>
    </submittedName>
</protein>
<dbReference type="AlphaFoldDB" id="A0A2U9ISA6"/>
<dbReference type="Gene3D" id="3.40.50.150">
    <property type="entry name" value="Vaccinia Virus protein VP39"/>
    <property type="match status" value="1"/>
</dbReference>
<proteinExistence type="predicted"/>
<evidence type="ECO:0000313" key="3">
    <source>
        <dbReference type="Proteomes" id="UP000247586"/>
    </source>
</evidence>
<organism evidence="2 3">
    <name type="scientific">Metallosphaera hakonensis JCM 8857 = DSM 7519</name>
    <dbReference type="NCBI Taxonomy" id="1293036"/>
    <lineage>
        <taxon>Archaea</taxon>
        <taxon>Thermoproteota</taxon>
        <taxon>Thermoprotei</taxon>
        <taxon>Sulfolobales</taxon>
        <taxon>Sulfolobaceae</taxon>
        <taxon>Metallosphaera</taxon>
    </lineage>
</organism>
<reference evidence="3" key="3">
    <citation type="submission" date="2020-03" db="EMBL/GenBank/DDBJ databases">
        <title>Sequencing and Assembly of Multiple Reported Metal-Biooxidizing Members of the Extremely Thermoacidophilic Archaeal Family Sulfolobaceae.</title>
        <authorList>
            <person name="Counts J.A."/>
            <person name="Kelly R.M."/>
        </authorList>
    </citation>
    <scope>NUCLEOTIDE SEQUENCE [LARGE SCALE GENOMIC DNA]</scope>
    <source>
        <strain evidence="3">HO1-1</strain>
    </source>
</reference>
<keyword evidence="2" id="KW-0489">Methyltransferase</keyword>